<protein>
    <submittedName>
        <fullName evidence="2">Uncharacterized protein</fullName>
    </submittedName>
</protein>
<sequence>MSHRMNHPANHKPCNGESFSR</sequence>
<gene>
    <name evidence="2" type="ORF">CY0110_18482</name>
</gene>
<evidence type="ECO:0000313" key="3">
    <source>
        <dbReference type="Proteomes" id="UP000003781"/>
    </source>
</evidence>
<reference evidence="2 3" key="1">
    <citation type="submission" date="2007-03" db="EMBL/GenBank/DDBJ databases">
        <authorList>
            <person name="Stal L."/>
            <person name="Ferriera S."/>
            <person name="Johnson J."/>
            <person name="Kravitz S."/>
            <person name="Beeson K."/>
            <person name="Sutton G."/>
            <person name="Rogers Y.-H."/>
            <person name="Friedman R."/>
            <person name="Frazier M."/>
            <person name="Venter J.C."/>
        </authorList>
    </citation>
    <scope>NUCLEOTIDE SEQUENCE [LARGE SCALE GENOMIC DNA]</scope>
    <source>
        <strain evidence="2 3">CCY0110</strain>
    </source>
</reference>
<name>A3IJ28_9CHRO</name>
<evidence type="ECO:0000256" key="1">
    <source>
        <dbReference type="SAM" id="MobiDB-lite"/>
    </source>
</evidence>
<keyword evidence="3" id="KW-1185">Reference proteome</keyword>
<dbReference type="AlphaFoldDB" id="A3IJ28"/>
<comment type="caution">
    <text evidence="2">The sequence shown here is derived from an EMBL/GenBank/DDBJ whole genome shotgun (WGS) entry which is preliminary data.</text>
</comment>
<organism evidence="2 3">
    <name type="scientific">Crocosphaera chwakensis CCY0110</name>
    <dbReference type="NCBI Taxonomy" id="391612"/>
    <lineage>
        <taxon>Bacteria</taxon>
        <taxon>Bacillati</taxon>
        <taxon>Cyanobacteriota</taxon>
        <taxon>Cyanophyceae</taxon>
        <taxon>Oscillatoriophycideae</taxon>
        <taxon>Chroococcales</taxon>
        <taxon>Aphanothecaceae</taxon>
        <taxon>Crocosphaera</taxon>
        <taxon>Crocosphaera chwakensis</taxon>
    </lineage>
</organism>
<evidence type="ECO:0000313" key="2">
    <source>
        <dbReference type="EMBL" id="EAZ93810.1"/>
    </source>
</evidence>
<feature type="compositionally biased region" description="Basic residues" evidence="1">
    <location>
        <begin position="1"/>
        <end position="10"/>
    </location>
</feature>
<accession>A3IJ28</accession>
<dbReference type="EMBL" id="AAXW01000002">
    <property type="protein sequence ID" value="EAZ93810.1"/>
    <property type="molecule type" value="Genomic_DNA"/>
</dbReference>
<feature type="region of interest" description="Disordered" evidence="1">
    <location>
        <begin position="1"/>
        <end position="21"/>
    </location>
</feature>
<dbReference type="Proteomes" id="UP000003781">
    <property type="component" value="Unassembled WGS sequence"/>
</dbReference>
<proteinExistence type="predicted"/>